<dbReference type="EMBL" id="CP111015">
    <property type="protein sequence ID" value="WAR03075.1"/>
    <property type="molecule type" value="Genomic_DNA"/>
</dbReference>
<gene>
    <name evidence="1" type="ORF">MAR_009633</name>
</gene>
<dbReference type="Proteomes" id="UP001164746">
    <property type="component" value="Chromosome 4"/>
</dbReference>
<evidence type="ECO:0000313" key="1">
    <source>
        <dbReference type="EMBL" id="WAR03075.1"/>
    </source>
</evidence>
<evidence type="ECO:0000313" key="2">
    <source>
        <dbReference type="Proteomes" id="UP001164746"/>
    </source>
</evidence>
<proteinExistence type="predicted"/>
<name>A0ABY7DZY8_MYAAR</name>
<accession>A0ABY7DZY8</accession>
<reference evidence="1" key="1">
    <citation type="submission" date="2022-11" db="EMBL/GenBank/DDBJ databases">
        <title>Centuries of genome instability and evolution in soft-shell clam transmissible cancer (bioRxiv).</title>
        <authorList>
            <person name="Hart S.F.M."/>
            <person name="Yonemitsu M.A."/>
            <person name="Giersch R.M."/>
            <person name="Beal B.F."/>
            <person name="Arriagada G."/>
            <person name="Davis B.W."/>
            <person name="Ostrander E.A."/>
            <person name="Goff S.P."/>
            <person name="Metzger M.J."/>
        </authorList>
    </citation>
    <scope>NUCLEOTIDE SEQUENCE</scope>
    <source>
        <strain evidence="1">MELC-2E11</strain>
        <tissue evidence="1">Siphon/mantle</tissue>
    </source>
</reference>
<sequence length="141" mass="17046">MAFLIAPDRLRDLRIAELRWRLRRNERRQQFVLAVLLHEEEQRAQQQRRRWTVWVRSWLQRRVFLGQYDTLMNELRIEDRGGVISFLRMDVDIFFQILERVTPRITKCSKNRAPLSPGIKLAITLRFLATGISYQALEFDF</sequence>
<protein>
    <submittedName>
        <fullName evidence="1">Uncharacterized protein</fullName>
    </submittedName>
</protein>
<organism evidence="1 2">
    <name type="scientific">Mya arenaria</name>
    <name type="common">Soft-shell clam</name>
    <dbReference type="NCBI Taxonomy" id="6604"/>
    <lineage>
        <taxon>Eukaryota</taxon>
        <taxon>Metazoa</taxon>
        <taxon>Spiralia</taxon>
        <taxon>Lophotrochozoa</taxon>
        <taxon>Mollusca</taxon>
        <taxon>Bivalvia</taxon>
        <taxon>Autobranchia</taxon>
        <taxon>Heteroconchia</taxon>
        <taxon>Euheterodonta</taxon>
        <taxon>Imparidentia</taxon>
        <taxon>Neoheterodontei</taxon>
        <taxon>Myida</taxon>
        <taxon>Myoidea</taxon>
        <taxon>Myidae</taxon>
        <taxon>Mya</taxon>
    </lineage>
</organism>
<keyword evidence="2" id="KW-1185">Reference proteome</keyword>